<feature type="transmembrane region" description="Helical" evidence="6">
    <location>
        <begin position="377"/>
        <end position="400"/>
    </location>
</feature>
<feature type="domain" description="Major facilitator superfamily (MFS) profile" evidence="7">
    <location>
        <begin position="49"/>
        <end position="554"/>
    </location>
</feature>
<feature type="transmembrane region" description="Helical" evidence="6">
    <location>
        <begin position="204"/>
        <end position="224"/>
    </location>
</feature>
<feature type="transmembrane region" description="Helical" evidence="6">
    <location>
        <begin position="42"/>
        <end position="62"/>
    </location>
</feature>
<dbReference type="AlphaFoldDB" id="A0A0U1LU33"/>
<dbReference type="CDD" id="cd17502">
    <property type="entry name" value="MFS_Azr1_MDR_like"/>
    <property type="match status" value="1"/>
</dbReference>
<keyword evidence="5 6" id="KW-0472">Membrane</keyword>
<feature type="transmembrane region" description="Helical" evidence="6">
    <location>
        <begin position="139"/>
        <end position="164"/>
    </location>
</feature>
<dbReference type="PANTHER" id="PTHR23501:SF177">
    <property type="entry name" value="MAJOR FACILITATOR SUPERFAMILY (MFS) PROFILE DOMAIN-CONTAINING PROTEIN-RELATED"/>
    <property type="match status" value="1"/>
</dbReference>
<feature type="transmembrane region" description="Helical" evidence="6">
    <location>
        <begin position="171"/>
        <end position="192"/>
    </location>
</feature>
<evidence type="ECO:0000256" key="3">
    <source>
        <dbReference type="ARBA" id="ARBA00022692"/>
    </source>
</evidence>
<name>A0A0U1LU33_TALIS</name>
<evidence type="ECO:0000256" key="5">
    <source>
        <dbReference type="ARBA" id="ARBA00023136"/>
    </source>
</evidence>
<dbReference type="EMBL" id="CVMT01000003">
    <property type="protein sequence ID" value="CRG86904.1"/>
    <property type="molecule type" value="Genomic_DNA"/>
</dbReference>
<reference evidence="8 9" key="1">
    <citation type="submission" date="2015-04" db="EMBL/GenBank/DDBJ databases">
        <authorList>
            <person name="Syromyatnikov M.Y."/>
            <person name="Popov V.N."/>
        </authorList>
    </citation>
    <scope>NUCLEOTIDE SEQUENCE [LARGE SCALE GENOMIC DNA]</scope>
    <source>
        <strain evidence="8">WF-38-12</strain>
    </source>
</reference>
<accession>A0A0U1LU33</accession>
<feature type="transmembrane region" description="Helical" evidence="6">
    <location>
        <begin position="113"/>
        <end position="133"/>
    </location>
</feature>
<dbReference type="FunFam" id="1.20.1720.10:FF:000012">
    <property type="entry name" value="MFS toxin efflux pump (AflT)"/>
    <property type="match status" value="1"/>
</dbReference>
<feature type="transmembrane region" description="Helical" evidence="6">
    <location>
        <begin position="353"/>
        <end position="370"/>
    </location>
</feature>
<dbReference type="SUPFAM" id="SSF103473">
    <property type="entry name" value="MFS general substrate transporter"/>
    <property type="match status" value="1"/>
</dbReference>
<dbReference type="GO" id="GO:0022857">
    <property type="term" value="F:transmembrane transporter activity"/>
    <property type="evidence" value="ECO:0007669"/>
    <property type="project" value="InterPro"/>
</dbReference>
<dbReference type="GO" id="GO:0005886">
    <property type="term" value="C:plasma membrane"/>
    <property type="evidence" value="ECO:0007669"/>
    <property type="project" value="TreeGrafter"/>
</dbReference>
<keyword evidence="3 6" id="KW-0812">Transmembrane</keyword>
<feature type="transmembrane region" description="Helical" evidence="6">
    <location>
        <begin position="270"/>
        <end position="292"/>
    </location>
</feature>
<dbReference type="PROSITE" id="PS50850">
    <property type="entry name" value="MFS"/>
    <property type="match status" value="1"/>
</dbReference>
<feature type="transmembrane region" description="Helical" evidence="6">
    <location>
        <begin position="406"/>
        <end position="428"/>
    </location>
</feature>
<dbReference type="InterPro" id="IPR036259">
    <property type="entry name" value="MFS_trans_sf"/>
</dbReference>
<sequence>MTAVQSPKQSLEHPTIEKAVEAQKMEDTDSADSTTVEEEYPASIQLFFITTGVLFSIFLASLDQTIVGTAIPKITDDFHNVDKVSWFGSAYFMTFGGFQTSWGKAFAYFNFKYAFLLSMFIFEIGSLLCALAPNTIAFIFGRAIAGLGGAGMSSGAMTMIALSVEPPRRPFFVGLIGSTYGIASVVGPLLGGVFSDRVSWRWCFYINLPLGGAAAAMIFVFFTTPPQAKPLPATLKEKFLQMDPIGVVLCMASIITFIMAFEYGGQSKPWNSSVVIGLLVGFPLISASFAIWEYFQGERAMIIPRIFKMRAIWAGSLFQFPLAGGYFLILYYLPIYFQSVQNVSAIESGVRNLAMVITLSFAVIIGGTLVGKTGQTVPFMMFGAAVGAIGIGLMHTFGLHTSSGKWIGYQILTGWGLAFPFQITLNIAQANASAADMSKVSAIMFFFQTIGGAFSLAAAQAAFLNTVLKTATGIDRTLLIASGASQLRSMFPPEQLPIVINAYLAGTRAAFTIAIGMVGFACFASLLSSRKNLHDQRPEGDSSSSKRDVVLAVA</sequence>
<proteinExistence type="predicted"/>
<feature type="transmembrane region" description="Helical" evidence="6">
    <location>
        <begin position="245"/>
        <end position="264"/>
    </location>
</feature>
<keyword evidence="9" id="KW-1185">Reference proteome</keyword>
<dbReference type="PRINTS" id="PR01036">
    <property type="entry name" value="TCRTETB"/>
</dbReference>
<keyword evidence="4 6" id="KW-1133">Transmembrane helix</keyword>
<keyword evidence="2" id="KW-0813">Transport</keyword>
<evidence type="ECO:0000313" key="8">
    <source>
        <dbReference type="EMBL" id="CRG86904.1"/>
    </source>
</evidence>
<evidence type="ECO:0000256" key="6">
    <source>
        <dbReference type="SAM" id="Phobius"/>
    </source>
</evidence>
<organism evidence="8 9">
    <name type="scientific">Talaromyces islandicus</name>
    <name type="common">Penicillium islandicum</name>
    <dbReference type="NCBI Taxonomy" id="28573"/>
    <lineage>
        <taxon>Eukaryota</taxon>
        <taxon>Fungi</taxon>
        <taxon>Dikarya</taxon>
        <taxon>Ascomycota</taxon>
        <taxon>Pezizomycotina</taxon>
        <taxon>Eurotiomycetes</taxon>
        <taxon>Eurotiomycetidae</taxon>
        <taxon>Eurotiales</taxon>
        <taxon>Trichocomaceae</taxon>
        <taxon>Talaromyces</taxon>
        <taxon>Talaromyces sect. Islandici</taxon>
    </lineage>
</organism>
<evidence type="ECO:0000313" key="9">
    <source>
        <dbReference type="Proteomes" id="UP000054383"/>
    </source>
</evidence>
<evidence type="ECO:0000256" key="4">
    <source>
        <dbReference type="ARBA" id="ARBA00022989"/>
    </source>
</evidence>
<evidence type="ECO:0000259" key="7">
    <source>
        <dbReference type="PROSITE" id="PS50850"/>
    </source>
</evidence>
<dbReference type="PANTHER" id="PTHR23501">
    <property type="entry name" value="MAJOR FACILITATOR SUPERFAMILY"/>
    <property type="match status" value="1"/>
</dbReference>
<feature type="transmembrane region" description="Helical" evidence="6">
    <location>
        <begin position="440"/>
        <end position="463"/>
    </location>
</feature>
<dbReference type="InterPro" id="IPR011701">
    <property type="entry name" value="MFS"/>
</dbReference>
<comment type="subcellular location">
    <subcellularLocation>
        <location evidence="1">Membrane</location>
        <topology evidence="1">Multi-pass membrane protein</topology>
    </subcellularLocation>
</comment>
<feature type="transmembrane region" description="Helical" evidence="6">
    <location>
        <begin position="312"/>
        <end position="333"/>
    </location>
</feature>
<dbReference type="OMA" id="GSAYFMC"/>
<dbReference type="Gene3D" id="1.20.1250.20">
    <property type="entry name" value="MFS general substrate transporter like domains"/>
    <property type="match status" value="1"/>
</dbReference>
<feature type="transmembrane region" description="Helical" evidence="6">
    <location>
        <begin position="509"/>
        <end position="527"/>
    </location>
</feature>
<dbReference type="OrthoDB" id="10021397at2759"/>
<evidence type="ECO:0000256" key="2">
    <source>
        <dbReference type="ARBA" id="ARBA00022448"/>
    </source>
</evidence>
<protein>
    <submittedName>
        <fullName evidence="8">Putative HC-toxin efflux carrier TOXA</fullName>
    </submittedName>
</protein>
<dbReference type="InterPro" id="IPR020846">
    <property type="entry name" value="MFS_dom"/>
</dbReference>
<dbReference type="Pfam" id="PF07690">
    <property type="entry name" value="MFS_1"/>
    <property type="match status" value="1"/>
</dbReference>
<evidence type="ECO:0000256" key="1">
    <source>
        <dbReference type="ARBA" id="ARBA00004141"/>
    </source>
</evidence>
<gene>
    <name evidence="8" type="ORF">PISL3812_03917</name>
</gene>
<dbReference type="Proteomes" id="UP000054383">
    <property type="component" value="Unassembled WGS sequence"/>
</dbReference>